<organism evidence="1 2">
    <name type="scientific">Dermacoccus profundi</name>
    <dbReference type="NCBI Taxonomy" id="322602"/>
    <lineage>
        <taxon>Bacteria</taxon>
        <taxon>Bacillati</taxon>
        <taxon>Actinomycetota</taxon>
        <taxon>Actinomycetes</taxon>
        <taxon>Micrococcales</taxon>
        <taxon>Dermacoccaceae</taxon>
        <taxon>Dermacoccus</taxon>
    </lineage>
</organism>
<gene>
    <name evidence="1" type="ORF">GCM10009763_16190</name>
</gene>
<name>A0ABN2D4A4_9MICO</name>
<comment type="caution">
    <text evidence="1">The sequence shown here is derived from an EMBL/GenBank/DDBJ whole genome shotgun (WGS) entry which is preliminary data.</text>
</comment>
<evidence type="ECO:0000313" key="2">
    <source>
        <dbReference type="Proteomes" id="UP001500350"/>
    </source>
</evidence>
<proteinExistence type="predicted"/>
<dbReference type="EMBL" id="BAAANW010000011">
    <property type="protein sequence ID" value="GAA1568788.1"/>
    <property type="molecule type" value="Genomic_DNA"/>
</dbReference>
<evidence type="ECO:0000313" key="1">
    <source>
        <dbReference type="EMBL" id="GAA1568788.1"/>
    </source>
</evidence>
<sequence length="113" mass="12604">MPKDVEWYPATEVERFVERFAVDQGVSDEAAAAHLRNLLLLRGVTASATEATVTVERAGIRVDALVTSTSVHLLVNGRRVDAPRERTQNEPAAEMLLDAADWFEEDSRVWSRP</sequence>
<accession>A0ABN2D4A4</accession>
<reference evidence="1 2" key="1">
    <citation type="journal article" date="2019" name="Int. J. Syst. Evol. Microbiol.">
        <title>The Global Catalogue of Microorganisms (GCM) 10K type strain sequencing project: providing services to taxonomists for standard genome sequencing and annotation.</title>
        <authorList>
            <consortium name="The Broad Institute Genomics Platform"/>
            <consortium name="The Broad Institute Genome Sequencing Center for Infectious Disease"/>
            <person name="Wu L."/>
            <person name="Ma J."/>
        </authorList>
    </citation>
    <scope>NUCLEOTIDE SEQUENCE [LARGE SCALE GENOMIC DNA]</scope>
    <source>
        <strain evidence="1 2">JCM 14589</strain>
    </source>
</reference>
<dbReference type="Proteomes" id="UP001500350">
    <property type="component" value="Unassembled WGS sequence"/>
</dbReference>
<protein>
    <submittedName>
        <fullName evidence="1">Uncharacterized protein</fullName>
    </submittedName>
</protein>
<keyword evidence="2" id="KW-1185">Reference proteome</keyword>
<dbReference type="RefSeq" id="WP_147362624.1">
    <property type="nucleotide sequence ID" value="NZ_BAAANW010000011.1"/>
</dbReference>